<reference evidence="2" key="2">
    <citation type="submission" date="2023-05" db="EMBL/GenBank/DDBJ databases">
        <authorList>
            <consortium name="Lawrence Berkeley National Laboratory"/>
            <person name="Steindorff A."/>
            <person name="Hensen N."/>
            <person name="Bonometti L."/>
            <person name="Westerberg I."/>
            <person name="Brannstrom I.O."/>
            <person name="Guillou S."/>
            <person name="Cros-Aarteil S."/>
            <person name="Calhoun S."/>
            <person name="Haridas S."/>
            <person name="Kuo A."/>
            <person name="Mondo S."/>
            <person name="Pangilinan J."/>
            <person name="Riley R."/>
            <person name="Labutti K."/>
            <person name="Andreopoulos B."/>
            <person name="Lipzen A."/>
            <person name="Chen C."/>
            <person name="Yanf M."/>
            <person name="Daum C."/>
            <person name="Ng V."/>
            <person name="Clum A."/>
            <person name="Ohm R."/>
            <person name="Martin F."/>
            <person name="Silar P."/>
            <person name="Natvig D."/>
            <person name="Lalanne C."/>
            <person name="Gautier V."/>
            <person name="Ament-Velasquez S.L."/>
            <person name="Kruys A."/>
            <person name="Hutchinson M.I."/>
            <person name="Powell A.J."/>
            <person name="Barry K."/>
            <person name="Miller A.N."/>
            <person name="Grigoriev I.V."/>
            <person name="Debuchy R."/>
            <person name="Gladieux P."/>
            <person name="Thoren M.H."/>
            <person name="Johannesson H."/>
        </authorList>
    </citation>
    <scope>NUCLEOTIDE SEQUENCE</scope>
    <source>
        <strain evidence="2">CBS 990.96</strain>
    </source>
</reference>
<organism evidence="2 3">
    <name type="scientific">Podospora fimiseda</name>
    <dbReference type="NCBI Taxonomy" id="252190"/>
    <lineage>
        <taxon>Eukaryota</taxon>
        <taxon>Fungi</taxon>
        <taxon>Dikarya</taxon>
        <taxon>Ascomycota</taxon>
        <taxon>Pezizomycotina</taxon>
        <taxon>Sordariomycetes</taxon>
        <taxon>Sordariomycetidae</taxon>
        <taxon>Sordariales</taxon>
        <taxon>Podosporaceae</taxon>
        <taxon>Podospora</taxon>
    </lineage>
</organism>
<name>A0AAN7BCU6_9PEZI</name>
<comment type="caution">
    <text evidence="2">The sequence shown here is derived from an EMBL/GenBank/DDBJ whole genome shotgun (WGS) entry which is preliminary data.</text>
</comment>
<sequence>MNRLAQRNASSATQRRSERAASSSTSTIPRKAGSELPEGALTVACPFSKHPELAALPVFLDCRKVSLRHMSDVKTHFTRRHMHPPYCPACNQIFTGKDKYKDRDKHIQNHEFDPEQALQNRNVNPEGPMVGWSKETLDEIFSHGKDPSLRFPSAMRLDERKWRAAFRAMFPGVSDDCVGSIYHYETAEEEQCRRVEQSYVSSGLGKYIQRVHGGTGDQNWFRQIFIGVIEDFTQFSIRYPTGQPEVSPEDQHLHASGGTSRWPGPSPESAMAGYHGYQANLMAPGYGTIPTHAGNNAFTGANVMHNRYSQQPGPQFQAMNAPTFVQPANNYSLYGTGRMDPNVPGAMFPGATGGNGYGEGYGN</sequence>
<reference evidence="2" key="1">
    <citation type="journal article" date="2023" name="Mol. Phylogenet. Evol.">
        <title>Genome-scale phylogeny and comparative genomics of the fungal order Sordariales.</title>
        <authorList>
            <person name="Hensen N."/>
            <person name="Bonometti L."/>
            <person name="Westerberg I."/>
            <person name="Brannstrom I.O."/>
            <person name="Guillou S."/>
            <person name="Cros-Aarteil S."/>
            <person name="Calhoun S."/>
            <person name="Haridas S."/>
            <person name="Kuo A."/>
            <person name="Mondo S."/>
            <person name="Pangilinan J."/>
            <person name="Riley R."/>
            <person name="LaButti K."/>
            <person name="Andreopoulos B."/>
            <person name="Lipzen A."/>
            <person name="Chen C."/>
            <person name="Yan M."/>
            <person name="Daum C."/>
            <person name="Ng V."/>
            <person name="Clum A."/>
            <person name="Steindorff A."/>
            <person name="Ohm R.A."/>
            <person name="Martin F."/>
            <person name="Silar P."/>
            <person name="Natvig D.O."/>
            <person name="Lalanne C."/>
            <person name="Gautier V."/>
            <person name="Ament-Velasquez S.L."/>
            <person name="Kruys A."/>
            <person name="Hutchinson M.I."/>
            <person name="Powell A.J."/>
            <person name="Barry K."/>
            <person name="Miller A.N."/>
            <person name="Grigoriev I.V."/>
            <person name="Debuchy R."/>
            <person name="Gladieux P."/>
            <person name="Hiltunen Thoren M."/>
            <person name="Johannesson H."/>
        </authorList>
    </citation>
    <scope>NUCLEOTIDE SEQUENCE</scope>
    <source>
        <strain evidence="2">CBS 990.96</strain>
    </source>
</reference>
<dbReference type="AlphaFoldDB" id="A0AAN7BCU6"/>
<feature type="region of interest" description="Disordered" evidence="1">
    <location>
        <begin position="1"/>
        <end position="34"/>
    </location>
</feature>
<accession>A0AAN7BCU6</accession>
<keyword evidence="3" id="KW-1185">Reference proteome</keyword>
<dbReference type="EMBL" id="MU865587">
    <property type="protein sequence ID" value="KAK4221091.1"/>
    <property type="molecule type" value="Genomic_DNA"/>
</dbReference>
<evidence type="ECO:0000256" key="1">
    <source>
        <dbReference type="SAM" id="MobiDB-lite"/>
    </source>
</evidence>
<evidence type="ECO:0000313" key="2">
    <source>
        <dbReference type="EMBL" id="KAK4221091.1"/>
    </source>
</evidence>
<evidence type="ECO:0000313" key="3">
    <source>
        <dbReference type="Proteomes" id="UP001301958"/>
    </source>
</evidence>
<gene>
    <name evidence="2" type="ORF">QBC38DRAFT_492766</name>
</gene>
<feature type="region of interest" description="Disordered" evidence="1">
    <location>
        <begin position="240"/>
        <end position="269"/>
    </location>
</feature>
<proteinExistence type="predicted"/>
<feature type="compositionally biased region" description="Low complexity" evidence="1">
    <location>
        <begin position="9"/>
        <end position="27"/>
    </location>
</feature>
<protein>
    <submittedName>
        <fullName evidence="2">Uncharacterized protein</fullName>
    </submittedName>
</protein>
<dbReference type="Proteomes" id="UP001301958">
    <property type="component" value="Unassembled WGS sequence"/>
</dbReference>